<dbReference type="EMBL" id="WHSB02000014">
    <property type="protein sequence ID" value="MCQ4633684.1"/>
    <property type="molecule type" value="Genomic_DNA"/>
</dbReference>
<dbReference type="CDD" id="cd00156">
    <property type="entry name" value="REC"/>
    <property type="match status" value="1"/>
</dbReference>
<gene>
    <name evidence="6" type="ORF">GB927_026860</name>
</gene>
<dbReference type="InterPro" id="IPR011006">
    <property type="entry name" value="CheY-like_superfamily"/>
</dbReference>
<protein>
    <submittedName>
        <fullName evidence="6">Response regulator</fullName>
    </submittedName>
</protein>
<evidence type="ECO:0000256" key="1">
    <source>
        <dbReference type="ARBA" id="ARBA00022553"/>
    </source>
</evidence>
<keyword evidence="7" id="KW-1185">Reference proteome</keyword>
<dbReference type="PROSITE" id="PS50110">
    <property type="entry name" value="RESPONSE_REGULATORY"/>
    <property type="match status" value="1"/>
</dbReference>
<feature type="domain" description="Response regulatory" evidence="5">
    <location>
        <begin position="3"/>
        <end position="117"/>
    </location>
</feature>
<sequence>MAVIVVAEDEFLLADMLVSFLEDAGHEALAAPNGLAALEMIRSKSVDLIVTDYMMPAMTGLELAQAVRDNADKKELPIVLVSGAQASIGRAHPGLFDAVLDKPYQLGTMLTIIEELLSDGRS</sequence>
<proteinExistence type="predicted"/>
<dbReference type="SUPFAM" id="SSF52172">
    <property type="entry name" value="CheY-like"/>
    <property type="match status" value="1"/>
</dbReference>
<evidence type="ECO:0000256" key="4">
    <source>
        <dbReference type="PROSITE-ProRule" id="PRU00169"/>
    </source>
</evidence>
<comment type="caution">
    <text evidence="6">The sequence shown here is derived from an EMBL/GenBank/DDBJ whole genome shotgun (WGS) entry which is preliminary data.</text>
</comment>
<feature type="modified residue" description="4-aspartylphosphate" evidence="4">
    <location>
        <position position="52"/>
    </location>
</feature>
<name>A0ABT1RER3_9HYPH</name>
<dbReference type="InterPro" id="IPR050595">
    <property type="entry name" value="Bact_response_regulator"/>
</dbReference>
<dbReference type="Proteomes" id="UP000996601">
    <property type="component" value="Unassembled WGS sequence"/>
</dbReference>
<evidence type="ECO:0000256" key="2">
    <source>
        <dbReference type="ARBA" id="ARBA00023015"/>
    </source>
</evidence>
<evidence type="ECO:0000313" key="6">
    <source>
        <dbReference type="EMBL" id="MCQ4633684.1"/>
    </source>
</evidence>
<dbReference type="SMART" id="SM00448">
    <property type="entry name" value="REC"/>
    <property type="match status" value="1"/>
</dbReference>
<dbReference type="RefSeq" id="WP_256120302.1">
    <property type="nucleotide sequence ID" value="NZ_WHSB02000014.1"/>
</dbReference>
<dbReference type="Pfam" id="PF00072">
    <property type="entry name" value="Response_reg"/>
    <property type="match status" value="1"/>
</dbReference>
<reference evidence="6" key="1">
    <citation type="submission" date="2021-07" db="EMBL/GenBank/DDBJ databases">
        <title>Shinella sp. nov., a novel member of the genus Shinella from water.</title>
        <authorList>
            <person name="Deng Y."/>
        </authorList>
    </citation>
    <scope>NUCLEOTIDE SEQUENCE</scope>
    <source>
        <strain evidence="6">CPCC 100929</strain>
    </source>
</reference>
<evidence type="ECO:0000259" key="5">
    <source>
        <dbReference type="PROSITE" id="PS50110"/>
    </source>
</evidence>
<dbReference type="PANTHER" id="PTHR44591">
    <property type="entry name" value="STRESS RESPONSE REGULATOR PROTEIN 1"/>
    <property type="match status" value="1"/>
</dbReference>
<evidence type="ECO:0000256" key="3">
    <source>
        <dbReference type="ARBA" id="ARBA00023163"/>
    </source>
</evidence>
<dbReference type="Gene3D" id="3.40.50.2300">
    <property type="match status" value="1"/>
</dbReference>
<evidence type="ECO:0000313" key="7">
    <source>
        <dbReference type="Proteomes" id="UP000996601"/>
    </source>
</evidence>
<keyword evidence="1 4" id="KW-0597">Phosphoprotein</keyword>
<accession>A0ABT1RER3</accession>
<keyword evidence="2" id="KW-0805">Transcription regulation</keyword>
<organism evidence="6 7">
    <name type="scientific">Shinella lacus</name>
    <dbReference type="NCBI Taxonomy" id="2654216"/>
    <lineage>
        <taxon>Bacteria</taxon>
        <taxon>Pseudomonadati</taxon>
        <taxon>Pseudomonadota</taxon>
        <taxon>Alphaproteobacteria</taxon>
        <taxon>Hyphomicrobiales</taxon>
        <taxon>Rhizobiaceae</taxon>
        <taxon>Shinella</taxon>
    </lineage>
</organism>
<keyword evidence="3" id="KW-0804">Transcription</keyword>
<dbReference type="PANTHER" id="PTHR44591:SF3">
    <property type="entry name" value="RESPONSE REGULATORY DOMAIN-CONTAINING PROTEIN"/>
    <property type="match status" value="1"/>
</dbReference>
<dbReference type="InterPro" id="IPR001789">
    <property type="entry name" value="Sig_transdc_resp-reg_receiver"/>
</dbReference>